<protein>
    <submittedName>
        <fullName evidence="1">Uncharacterized protein</fullName>
    </submittedName>
</protein>
<evidence type="ECO:0000313" key="2">
    <source>
        <dbReference type="Proteomes" id="UP000507470"/>
    </source>
</evidence>
<sequence>MKRKTFVGTLKAIRQESDQCIMEKLNASCKEFTNKCTVDADKLKLELYKELNSGSERVQTDCTTEREKPIIKDTFQLVPDSLKSLTMPRKQPATQCAYTVAKHETYKHCIINTSPKSKLCSKKIKHTVCTKEGEHVGPSTSNIKYSLDVDNDSGRLHEDRTDKCSANIPMVNGIEEEYTWAQECLLYLMEDEIEIEHEVIDADSSANKAAIDLHNEYINNIEPANF</sequence>
<name>A0A6J8DCA3_MYTCO</name>
<dbReference type="EMBL" id="CACVKT020007119">
    <property type="protein sequence ID" value="CAC5405291.1"/>
    <property type="molecule type" value="Genomic_DNA"/>
</dbReference>
<dbReference type="Proteomes" id="UP000507470">
    <property type="component" value="Unassembled WGS sequence"/>
</dbReference>
<keyword evidence="2" id="KW-1185">Reference proteome</keyword>
<organism evidence="1 2">
    <name type="scientific">Mytilus coruscus</name>
    <name type="common">Sea mussel</name>
    <dbReference type="NCBI Taxonomy" id="42192"/>
    <lineage>
        <taxon>Eukaryota</taxon>
        <taxon>Metazoa</taxon>
        <taxon>Spiralia</taxon>
        <taxon>Lophotrochozoa</taxon>
        <taxon>Mollusca</taxon>
        <taxon>Bivalvia</taxon>
        <taxon>Autobranchia</taxon>
        <taxon>Pteriomorphia</taxon>
        <taxon>Mytilida</taxon>
        <taxon>Mytiloidea</taxon>
        <taxon>Mytilidae</taxon>
        <taxon>Mytilinae</taxon>
        <taxon>Mytilus</taxon>
    </lineage>
</organism>
<accession>A0A6J8DCA3</accession>
<dbReference type="AlphaFoldDB" id="A0A6J8DCA3"/>
<reference evidence="1 2" key="1">
    <citation type="submission" date="2020-06" db="EMBL/GenBank/DDBJ databases">
        <authorList>
            <person name="Li R."/>
            <person name="Bekaert M."/>
        </authorList>
    </citation>
    <scope>NUCLEOTIDE SEQUENCE [LARGE SCALE GENOMIC DNA]</scope>
    <source>
        <strain evidence="2">wild</strain>
    </source>
</reference>
<evidence type="ECO:0000313" key="1">
    <source>
        <dbReference type="EMBL" id="CAC5405291.1"/>
    </source>
</evidence>
<proteinExistence type="predicted"/>
<gene>
    <name evidence="1" type="ORF">MCOR_39000</name>
</gene>